<dbReference type="InterPro" id="IPR052211">
    <property type="entry name" value="Cpx_auxiliary_protein"/>
</dbReference>
<dbReference type="PANTHER" id="PTHR38102">
    <property type="entry name" value="PERIPLASMIC CHAPERONE SPY"/>
    <property type="match status" value="1"/>
</dbReference>
<evidence type="ECO:0000313" key="1">
    <source>
        <dbReference type="EMBL" id="CEF56678.1"/>
    </source>
</evidence>
<dbReference type="EMBL" id="LN609302">
    <property type="protein sequence ID" value="CEF56678.1"/>
    <property type="molecule type" value="Genomic_DNA"/>
</dbReference>
<dbReference type="PATRIC" id="fig|431306.5.peg.2191"/>
<dbReference type="Gene3D" id="1.20.120.1490">
    <property type="match status" value="1"/>
</dbReference>
<name>A0A0U5F5B3_9PROT</name>
<protein>
    <recommendedName>
        <fullName evidence="3">Periplasmic heavy metal sensor</fullName>
    </recommendedName>
</protein>
<dbReference type="PANTHER" id="PTHR38102:SF1">
    <property type="entry name" value="PERIPLASMIC CHAPERONE SPY"/>
    <property type="match status" value="1"/>
</dbReference>
<dbReference type="Pfam" id="PF13801">
    <property type="entry name" value="Metal_resist"/>
    <property type="match status" value="1"/>
</dbReference>
<evidence type="ECO:0008006" key="3">
    <source>
        <dbReference type="Google" id="ProtNLM"/>
    </source>
</evidence>
<dbReference type="GO" id="GO:0051082">
    <property type="term" value="F:unfolded protein binding"/>
    <property type="evidence" value="ECO:0007669"/>
    <property type="project" value="TreeGrafter"/>
</dbReference>
<sequence>MFGGLEFHGFSGHIKQRYLFFQESNQVMKISNGVLAAAMVAGLSLSGLSAHAAGPGGWGGGMGVGSTFGGPGGNALDGLDLSRKQRNQITTILKEAHDQDQAQDTQEEFENLHAQIEDLLTAPGPLDQDKIAQVQQKMAALRAEREARHLQTASRIHDVLTPDQLAQMRDRQRRIHDLLSQLNALQHPEQQVSSDSQKK</sequence>
<dbReference type="GO" id="GO:0030288">
    <property type="term" value="C:outer membrane-bounded periplasmic space"/>
    <property type="evidence" value="ECO:0007669"/>
    <property type="project" value="TreeGrafter"/>
</dbReference>
<dbReference type="AlphaFoldDB" id="A0A0U5F5B3"/>
<reference evidence="2" key="1">
    <citation type="submission" date="2014-09" db="EMBL/GenBank/DDBJ databases">
        <authorList>
            <person name="Illeghems K.G."/>
        </authorList>
    </citation>
    <scope>NUCLEOTIDE SEQUENCE [LARGE SCALE GENOMIC DNA]</scope>
    <source>
        <strain evidence="2">LMG 23848T</strain>
    </source>
</reference>
<evidence type="ECO:0000313" key="2">
    <source>
        <dbReference type="Proteomes" id="UP000068250"/>
    </source>
</evidence>
<gene>
    <name evidence="1" type="ORF">AGA_2123</name>
</gene>
<organism evidence="1 2">
    <name type="scientific">Acetobacter ghanensis</name>
    <dbReference type="NCBI Taxonomy" id="431306"/>
    <lineage>
        <taxon>Bacteria</taxon>
        <taxon>Pseudomonadati</taxon>
        <taxon>Pseudomonadota</taxon>
        <taxon>Alphaproteobacteria</taxon>
        <taxon>Acetobacterales</taxon>
        <taxon>Acetobacteraceae</taxon>
        <taxon>Acetobacter</taxon>
    </lineage>
</organism>
<dbReference type="InterPro" id="IPR025961">
    <property type="entry name" value="Metal_resist"/>
</dbReference>
<dbReference type="Proteomes" id="UP000068250">
    <property type="component" value="Chromosome I"/>
</dbReference>
<dbReference type="STRING" id="431306.AGA_2123"/>
<accession>A0A0U5F5B3</accession>
<proteinExistence type="predicted"/>